<comment type="catalytic activity">
    <reaction evidence="7 9">
        <text>L-cysteine + L-glutamate + ATP = gamma-L-glutamyl-L-cysteine + ADP + phosphate + H(+)</text>
        <dbReference type="Rhea" id="RHEA:13285"/>
        <dbReference type="ChEBI" id="CHEBI:15378"/>
        <dbReference type="ChEBI" id="CHEBI:29985"/>
        <dbReference type="ChEBI" id="CHEBI:30616"/>
        <dbReference type="ChEBI" id="CHEBI:35235"/>
        <dbReference type="ChEBI" id="CHEBI:43474"/>
        <dbReference type="ChEBI" id="CHEBI:58173"/>
        <dbReference type="ChEBI" id="CHEBI:456216"/>
        <dbReference type="EC" id="6.3.2.2"/>
    </reaction>
</comment>
<sequence length="298" mass="33543">SPVATSVKDIVAPELEHQVRSLRNSKYGFTNLPNEQVDYSSLDAYINSLADYIENGTYQNFHEYFGPVCLHGRTSNLEKTINDGVQYISMRGFDTDPFSKAGISEDTLNFLELVMIYTLLTETPDDMADKVKVATERNEQAALQEPTAQEDWMKEEGLDFVSQLEAFCEEYDAPRKYRLALKFVQRRIEDPSLTIAGQMASKMENGTMLSFGLKVANDRYLELVQSSQPLAVIAKGYSVTAQELIRAAIVLGIQVWLDHGVRFNVGDHEELLPADVDLPLEEGPQQYLLNLFPEVGNE</sequence>
<dbReference type="AlphaFoldDB" id="A0A843R6E8"/>
<dbReference type="InterPro" id="IPR006334">
    <property type="entry name" value="Glut_cys_ligase"/>
</dbReference>
<accession>A0A843R6E8</accession>
<evidence type="ECO:0000256" key="4">
    <source>
        <dbReference type="ARBA" id="ARBA00022684"/>
    </source>
</evidence>
<dbReference type="PANTHER" id="PTHR38761:SF1">
    <property type="entry name" value="GLUTAMATE--CYSTEINE LIGASE"/>
    <property type="match status" value="1"/>
</dbReference>
<feature type="domain" description="Glutamate--cysteine ligase" evidence="10">
    <location>
        <begin position="63"/>
        <end position="136"/>
    </location>
</feature>
<dbReference type="InterPro" id="IPR007370">
    <property type="entry name" value="Glu_cys_ligase"/>
</dbReference>
<keyword evidence="3 8" id="KW-0436">Ligase</keyword>
<evidence type="ECO:0000259" key="10">
    <source>
        <dbReference type="Pfam" id="PF04262"/>
    </source>
</evidence>
<comment type="pathway">
    <text evidence="1 9">Sulfur metabolism; glutathione biosynthesis; glutathione from L-cysteine and L-glutamate: step 1/2.</text>
</comment>
<dbReference type="GO" id="GO:0006750">
    <property type="term" value="P:glutathione biosynthetic process"/>
    <property type="evidence" value="ECO:0007669"/>
    <property type="project" value="UniProtKB-UniPathway"/>
</dbReference>
<dbReference type="Proteomes" id="UP000466799">
    <property type="component" value="Unassembled WGS sequence"/>
</dbReference>
<dbReference type="PANTHER" id="PTHR38761">
    <property type="entry name" value="GLUTAMATE--CYSTEINE LIGASE"/>
    <property type="match status" value="1"/>
</dbReference>
<evidence type="ECO:0000256" key="8">
    <source>
        <dbReference type="RuleBase" id="RU003544"/>
    </source>
</evidence>
<evidence type="ECO:0000256" key="1">
    <source>
        <dbReference type="ARBA" id="ARBA00005006"/>
    </source>
</evidence>
<evidence type="ECO:0000256" key="7">
    <source>
        <dbReference type="ARBA" id="ARBA00048819"/>
    </source>
</evidence>
<comment type="similarity">
    <text evidence="8">Belongs to the glutamate--cysteine ligase type 1 family.</text>
</comment>
<gene>
    <name evidence="11" type="ORF">GC247_10315</name>
</gene>
<organism evidence="11 12">
    <name type="scientific">Limosilactobacillus fermentum</name>
    <name type="common">Lactobacillus fermentum</name>
    <dbReference type="NCBI Taxonomy" id="1613"/>
    <lineage>
        <taxon>Bacteria</taxon>
        <taxon>Bacillati</taxon>
        <taxon>Bacillota</taxon>
        <taxon>Bacilli</taxon>
        <taxon>Lactobacillales</taxon>
        <taxon>Lactobacillaceae</taxon>
        <taxon>Limosilactobacillus</taxon>
    </lineage>
</organism>
<evidence type="ECO:0000256" key="5">
    <source>
        <dbReference type="ARBA" id="ARBA00022741"/>
    </source>
</evidence>
<feature type="non-terminal residue" evidence="11">
    <location>
        <position position="1"/>
    </location>
</feature>
<keyword evidence="5" id="KW-0547">Nucleotide-binding</keyword>
<evidence type="ECO:0000256" key="6">
    <source>
        <dbReference type="ARBA" id="ARBA00022840"/>
    </source>
</evidence>
<reference evidence="11 12" key="1">
    <citation type="submission" date="2019-10" db="EMBL/GenBank/DDBJ databases">
        <title>Genome Sequencing and assembly of Lactobacillus fermentum I2, a lactic acid bacteria.</title>
        <authorList>
            <person name="Lopes L.S."/>
            <person name="Persinoti G.F."/>
            <person name="Riano-Pachon D.M."/>
            <person name="Labate C.A."/>
        </authorList>
    </citation>
    <scope>NUCLEOTIDE SEQUENCE [LARGE SCALE GENOMIC DNA]</scope>
    <source>
        <strain evidence="11 12">I2</strain>
    </source>
</reference>
<keyword evidence="4 8" id="KW-0317">Glutathione biosynthesis</keyword>
<dbReference type="UniPathway" id="UPA00142">
    <property type="reaction ID" value="UER00209"/>
</dbReference>
<dbReference type="InterPro" id="IPR014746">
    <property type="entry name" value="Gln_synth/guanido_kin_cat_dom"/>
</dbReference>
<evidence type="ECO:0000256" key="3">
    <source>
        <dbReference type="ARBA" id="ARBA00022598"/>
    </source>
</evidence>
<keyword evidence="6" id="KW-0067">ATP-binding</keyword>
<evidence type="ECO:0000313" key="11">
    <source>
        <dbReference type="EMBL" id="MPQ36227.1"/>
    </source>
</evidence>
<dbReference type="GO" id="GO:0046872">
    <property type="term" value="F:metal ion binding"/>
    <property type="evidence" value="ECO:0007669"/>
    <property type="project" value="TreeGrafter"/>
</dbReference>
<dbReference type="Pfam" id="PF04262">
    <property type="entry name" value="Glu_cys_ligase"/>
    <property type="match status" value="1"/>
</dbReference>
<evidence type="ECO:0000256" key="9">
    <source>
        <dbReference type="RuleBase" id="RU004391"/>
    </source>
</evidence>
<dbReference type="GO" id="GO:0005829">
    <property type="term" value="C:cytosol"/>
    <property type="evidence" value="ECO:0007669"/>
    <property type="project" value="TreeGrafter"/>
</dbReference>
<dbReference type="SUPFAM" id="SSF55931">
    <property type="entry name" value="Glutamine synthetase/guanido kinase"/>
    <property type="match status" value="1"/>
</dbReference>
<dbReference type="EMBL" id="WHJL01000141">
    <property type="protein sequence ID" value="MPQ36227.1"/>
    <property type="molecule type" value="Genomic_DNA"/>
</dbReference>
<dbReference type="Gene3D" id="3.30.590.20">
    <property type="match status" value="1"/>
</dbReference>
<evidence type="ECO:0000313" key="12">
    <source>
        <dbReference type="Proteomes" id="UP000466799"/>
    </source>
</evidence>
<protein>
    <recommendedName>
        <fullName evidence="2 9">Glutamate--cysteine ligase</fullName>
        <ecNumber evidence="2 9">6.3.2.2</ecNumber>
    </recommendedName>
</protein>
<dbReference type="GO" id="GO:0005524">
    <property type="term" value="F:ATP binding"/>
    <property type="evidence" value="ECO:0007669"/>
    <property type="project" value="UniProtKB-KW"/>
</dbReference>
<name>A0A843R6E8_LIMFE</name>
<dbReference type="GO" id="GO:0004357">
    <property type="term" value="F:glutamate-cysteine ligase activity"/>
    <property type="evidence" value="ECO:0007669"/>
    <property type="project" value="UniProtKB-EC"/>
</dbReference>
<comment type="caution">
    <text evidence="11">The sequence shown here is derived from an EMBL/GenBank/DDBJ whole genome shotgun (WGS) entry which is preliminary data.</text>
</comment>
<proteinExistence type="inferred from homology"/>
<dbReference type="EC" id="6.3.2.2" evidence="2 9"/>
<evidence type="ECO:0000256" key="2">
    <source>
        <dbReference type="ARBA" id="ARBA00012220"/>
    </source>
</evidence>